<dbReference type="PROSITE" id="PS51186">
    <property type="entry name" value="GNAT"/>
    <property type="match status" value="1"/>
</dbReference>
<dbReference type="GO" id="GO:0016747">
    <property type="term" value="F:acyltransferase activity, transferring groups other than amino-acyl groups"/>
    <property type="evidence" value="ECO:0007669"/>
    <property type="project" value="InterPro"/>
</dbReference>
<protein>
    <recommendedName>
        <fullName evidence="1">N-acetyltransferase domain-containing protein</fullName>
    </recommendedName>
</protein>
<dbReference type="Gene3D" id="3.40.630.30">
    <property type="match status" value="1"/>
</dbReference>
<gene>
    <name evidence="2" type="ORF">PEDI_19290</name>
</gene>
<dbReference type="SUPFAM" id="SSF55729">
    <property type="entry name" value="Acyl-CoA N-acyltransferases (Nat)"/>
    <property type="match status" value="1"/>
</dbReference>
<dbReference type="EMBL" id="BQKE01000001">
    <property type="protein sequence ID" value="GJM61377.1"/>
    <property type="molecule type" value="Genomic_DNA"/>
</dbReference>
<dbReference type="RefSeq" id="WP_338236934.1">
    <property type="nucleotide sequence ID" value="NZ_BQKE01000001.1"/>
</dbReference>
<accession>A0AAN5AK00</accession>
<proteinExistence type="predicted"/>
<dbReference type="AlphaFoldDB" id="A0AAN5AK00"/>
<keyword evidence="3" id="KW-1185">Reference proteome</keyword>
<dbReference type="InterPro" id="IPR016181">
    <property type="entry name" value="Acyl_CoA_acyltransferase"/>
</dbReference>
<evidence type="ECO:0000313" key="3">
    <source>
        <dbReference type="Proteomes" id="UP001310022"/>
    </source>
</evidence>
<name>A0AAN5AK00_9BACT</name>
<dbReference type="InterPro" id="IPR000182">
    <property type="entry name" value="GNAT_dom"/>
</dbReference>
<reference evidence="2 3" key="1">
    <citation type="submission" date="2021-12" db="EMBL/GenBank/DDBJ databases">
        <title>Genome sequencing of bacteria with rrn-lacking chromosome and rrn-plasmid.</title>
        <authorList>
            <person name="Anda M."/>
            <person name="Iwasaki W."/>
        </authorList>
    </citation>
    <scope>NUCLEOTIDE SEQUENCE [LARGE SCALE GENOMIC DNA]</scope>
    <source>
        <strain evidence="2 3">NBRC 15940</strain>
    </source>
</reference>
<dbReference type="Pfam" id="PF13302">
    <property type="entry name" value="Acetyltransf_3"/>
    <property type="match status" value="1"/>
</dbReference>
<dbReference type="InterPro" id="IPR051531">
    <property type="entry name" value="N-acetyltransferase"/>
</dbReference>
<sequence length="174" mass="20059">MSYFQQESERLLFRKLHLEDIPSWEAFFMNNDRLPFLGLDPRKSPKVLAQEWVEKQLGRYEEFGFGHLAVELKATGDLIGMGGILPRPYQDRMEYEVAYSLKPKYWGNGYGTEIAKTIKQWGMENLETDRLISLIHVENKASAHVARKNGMQVLFELEMMGMPLVVYGVPVSGK</sequence>
<feature type="domain" description="N-acetyltransferase" evidence="1">
    <location>
        <begin position="11"/>
        <end position="165"/>
    </location>
</feature>
<dbReference type="PANTHER" id="PTHR43792">
    <property type="entry name" value="GNAT FAMILY, PUTATIVE (AFU_ORTHOLOGUE AFUA_3G00765)-RELATED-RELATED"/>
    <property type="match status" value="1"/>
</dbReference>
<dbReference type="PANTHER" id="PTHR43792:SF1">
    <property type="entry name" value="N-ACETYLTRANSFERASE DOMAIN-CONTAINING PROTEIN"/>
    <property type="match status" value="1"/>
</dbReference>
<evidence type="ECO:0000313" key="2">
    <source>
        <dbReference type="EMBL" id="GJM61377.1"/>
    </source>
</evidence>
<organism evidence="2 3">
    <name type="scientific">Persicobacter diffluens</name>
    <dbReference type="NCBI Taxonomy" id="981"/>
    <lineage>
        <taxon>Bacteria</taxon>
        <taxon>Pseudomonadati</taxon>
        <taxon>Bacteroidota</taxon>
        <taxon>Cytophagia</taxon>
        <taxon>Cytophagales</taxon>
        <taxon>Persicobacteraceae</taxon>
        <taxon>Persicobacter</taxon>
    </lineage>
</organism>
<comment type="caution">
    <text evidence="2">The sequence shown here is derived from an EMBL/GenBank/DDBJ whole genome shotgun (WGS) entry which is preliminary data.</text>
</comment>
<evidence type="ECO:0000259" key="1">
    <source>
        <dbReference type="PROSITE" id="PS51186"/>
    </source>
</evidence>
<dbReference type="Proteomes" id="UP001310022">
    <property type="component" value="Unassembled WGS sequence"/>
</dbReference>